<feature type="domain" description="Phytase-like" evidence="2">
    <location>
        <begin position="57"/>
        <end position="311"/>
    </location>
</feature>
<dbReference type="AlphaFoldDB" id="A0A2N9YII5"/>
<evidence type="ECO:0000313" key="3">
    <source>
        <dbReference type="EMBL" id="AUI70338.2"/>
    </source>
</evidence>
<sequence>MPYNLIFLLLFLLTACTSVHSQPYPLSRTYAVNTDYMQIRLRGTVQIPTQEVDNLTLGGLSGLAWDEDEQLLYAVSDTGRLFHLRLTFEHQQLREATPIKAVLLKNKQGIALNTLRRQRDAEGLSIRNGNNGIQGDSELIIAFERNPRIERYQPTGEWLGAYSLPNPLKNIDNYLSINDSLESVTLHPQYGILTAPEHPLKSETAQQIRIFNLQGQSWTLPSHTAPNSAVTDLAVMDDGTLLLLERAFTSIFSPLIISLRRVQLCTQKTGNTTNVQELAVFDSSKGWSIDNFEGLTHHHSAFFLMVSDDNYRSFQTTLLSYIEIINQPPLPCH</sequence>
<evidence type="ECO:0000259" key="2">
    <source>
        <dbReference type="Pfam" id="PF13449"/>
    </source>
</evidence>
<dbReference type="InterPro" id="IPR027372">
    <property type="entry name" value="Phytase-like_dom"/>
</dbReference>
<name>A0A2N9YII5_9GAMM</name>
<dbReference type="PIRSF" id="PIRSF031900">
    <property type="entry name" value="UCP031900"/>
    <property type="match status" value="1"/>
</dbReference>
<gene>
    <name evidence="3" type="ORF">BLE401_17625</name>
</gene>
<feature type="signal peptide" evidence="1">
    <location>
        <begin position="1"/>
        <end position="21"/>
    </location>
</feature>
<keyword evidence="4" id="KW-1185">Reference proteome</keyword>
<protein>
    <submittedName>
        <fullName evidence="3">Esterase-like activity of phytase family protein</fullName>
    </submittedName>
</protein>
<dbReference type="EMBL" id="CP018889">
    <property type="protein sequence ID" value="AUI70338.2"/>
    <property type="molecule type" value="Genomic_DNA"/>
</dbReference>
<dbReference type="InterPro" id="IPR014567">
    <property type="entry name" value="UCP031900"/>
</dbReference>
<proteinExistence type="predicted"/>
<dbReference type="RefSeq" id="WP_083991454.1">
    <property type="nucleotide sequence ID" value="NZ_CP012373.2"/>
</dbReference>
<dbReference type="Proteomes" id="UP000234271">
    <property type="component" value="Chromosome"/>
</dbReference>
<accession>A0A2N9YII5</accession>
<dbReference type="Pfam" id="PF13449">
    <property type="entry name" value="Phytase-like"/>
    <property type="match status" value="1"/>
</dbReference>
<dbReference type="STRING" id="288004.AL038_06680"/>
<evidence type="ECO:0000313" key="4">
    <source>
        <dbReference type="Proteomes" id="UP000234271"/>
    </source>
</evidence>
<feature type="chain" id="PRO_5024981332" evidence="1">
    <location>
        <begin position="22"/>
        <end position="333"/>
    </location>
</feature>
<evidence type="ECO:0000256" key="1">
    <source>
        <dbReference type="SAM" id="SignalP"/>
    </source>
</evidence>
<dbReference type="OrthoDB" id="9798693at2"/>
<dbReference type="SUPFAM" id="SSF101898">
    <property type="entry name" value="NHL repeat"/>
    <property type="match status" value="1"/>
</dbReference>
<organism evidence="3 4">
    <name type="scientific">Beggiatoa leptomitoformis</name>
    <dbReference type="NCBI Taxonomy" id="288004"/>
    <lineage>
        <taxon>Bacteria</taxon>
        <taxon>Pseudomonadati</taxon>
        <taxon>Pseudomonadota</taxon>
        <taxon>Gammaproteobacteria</taxon>
        <taxon>Thiotrichales</taxon>
        <taxon>Thiotrichaceae</taxon>
        <taxon>Beggiatoa</taxon>
    </lineage>
</organism>
<reference evidence="4" key="1">
    <citation type="submission" date="2016-12" db="EMBL/GenBank/DDBJ databases">
        <title>Complete Genome Sequence of Beggiatoa leptomitiformis D-401.</title>
        <authorList>
            <person name="Fomenkov A."/>
            <person name="Vincze T."/>
            <person name="Grabovich M."/>
            <person name="Anton B.P."/>
            <person name="Dubinina G."/>
            <person name="Orlova M."/>
            <person name="Belousova E."/>
            <person name="Roberts R.J."/>
        </authorList>
    </citation>
    <scope>NUCLEOTIDE SEQUENCE [LARGE SCALE GENOMIC DNA]</scope>
    <source>
        <strain evidence="4">D-401</strain>
    </source>
</reference>
<keyword evidence="1" id="KW-0732">Signal</keyword>